<accession>A0A1I5V8P2</accession>
<evidence type="ECO:0000313" key="1">
    <source>
        <dbReference type="EMBL" id="SFQ03924.1"/>
    </source>
</evidence>
<protein>
    <submittedName>
        <fullName evidence="1">Uncharacterized protein</fullName>
    </submittedName>
</protein>
<reference evidence="1 2" key="1">
    <citation type="submission" date="2016-10" db="EMBL/GenBank/DDBJ databases">
        <authorList>
            <person name="Varghese N."/>
            <person name="Submissions S."/>
        </authorList>
    </citation>
    <scope>NUCLEOTIDE SEQUENCE [LARGE SCALE GENOMIC DNA]</scope>
    <source>
        <strain evidence="1 2">DSM 13796</strain>
    </source>
</reference>
<dbReference type="GeneID" id="93713842"/>
<proteinExistence type="predicted"/>
<dbReference type="RefSeq" id="WP_019391961.1">
    <property type="nucleotide sequence ID" value="NZ_FOXX01000001.1"/>
</dbReference>
<evidence type="ECO:0000313" key="2">
    <source>
        <dbReference type="Proteomes" id="UP000182762"/>
    </source>
</evidence>
<keyword evidence="2" id="KW-1185">Reference proteome</keyword>
<gene>
    <name evidence="1" type="ORF">SAMN02745910_00012</name>
</gene>
<sequence length="47" mass="5525">MSDFHSLPKTIKKTIRYLHQDASVDKLVEIQKMINDVIQKRLAEKQS</sequence>
<comment type="caution">
    <text evidence="1">The sequence shown here is derived from an EMBL/GenBank/DDBJ whole genome shotgun (WGS) entry which is preliminary data.</text>
</comment>
<dbReference type="Proteomes" id="UP000182762">
    <property type="component" value="Unassembled WGS sequence"/>
</dbReference>
<name>A0A1I5V8P2_9BACI</name>
<organism evidence="1 2">
    <name type="scientific">Priestia endophytica DSM 13796</name>
    <dbReference type="NCBI Taxonomy" id="1121089"/>
    <lineage>
        <taxon>Bacteria</taxon>
        <taxon>Bacillati</taxon>
        <taxon>Bacillota</taxon>
        <taxon>Bacilli</taxon>
        <taxon>Bacillales</taxon>
        <taxon>Bacillaceae</taxon>
        <taxon>Priestia</taxon>
    </lineage>
</organism>
<dbReference type="EMBL" id="FOXX01000001">
    <property type="protein sequence ID" value="SFQ03924.1"/>
    <property type="molecule type" value="Genomic_DNA"/>
</dbReference>